<feature type="compositionally biased region" description="Low complexity" evidence="3">
    <location>
        <begin position="244"/>
        <end position="256"/>
    </location>
</feature>
<evidence type="ECO:0000256" key="1">
    <source>
        <dbReference type="ARBA" id="ARBA00023015"/>
    </source>
</evidence>
<evidence type="ECO:0000313" key="5">
    <source>
        <dbReference type="EMBL" id="CAA3003004.1"/>
    </source>
</evidence>
<feature type="compositionally biased region" description="Basic and acidic residues" evidence="3">
    <location>
        <begin position="209"/>
        <end position="218"/>
    </location>
</feature>
<proteinExistence type="predicted"/>
<accession>A0A8S0TD68</accession>
<keyword evidence="1" id="KW-0805">Transcription regulation</keyword>
<name>A0A8S0TD68_OLEEU</name>
<evidence type="ECO:0000256" key="2">
    <source>
        <dbReference type="ARBA" id="ARBA00023163"/>
    </source>
</evidence>
<dbReference type="AlphaFoldDB" id="A0A8S0TD68"/>
<dbReference type="PANTHER" id="PTHR45926">
    <property type="entry name" value="OSJNBA0053K19.4 PROTEIN"/>
    <property type="match status" value="1"/>
</dbReference>
<dbReference type="Gene3D" id="1.20.1270.220">
    <property type="match status" value="1"/>
</dbReference>
<gene>
    <name evidence="5" type="ORF">OLEA9_A026767</name>
</gene>
<keyword evidence="2" id="KW-0804">Transcription</keyword>
<feature type="region of interest" description="Disordered" evidence="3">
    <location>
        <begin position="191"/>
        <end position="264"/>
    </location>
</feature>
<dbReference type="PROSITE" id="PS51525">
    <property type="entry name" value="NET"/>
    <property type="match status" value="1"/>
</dbReference>
<organism evidence="5 6">
    <name type="scientific">Olea europaea subsp. europaea</name>
    <dbReference type="NCBI Taxonomy" id="158383"/>
    <lineage>
        <taxon>Eukaryota</taxon>
        <taxon>Viridiplantae</taxon>
        <taxon>Streptophyta</taxon>
        <taxon>Embryophyta</taxon>
        <taxon>Tracheophyta</taxon>
        <taxon>Spermatophyta</taxon>
        <taxon>Magnoliopsida</taxon>
        <taxon>eudicotyledons</taxon>
        <taxon>Gunneridae</taxon>
        <taxon>Pentapetalae</taxon>
        <taxon>asterids</taxon>
        <taxon>lamiids</taxon>
        <taxon>Lamiales</taxon>
        <taxon>Oleaceae</taxon>
        <taxon>Oleeae</taxon>
        <taxon>Olea</taxon>
    </lineage>
</organism>
<evidence type="ECO:0000313" key="6">
    <source>
        <dbReference type="Proteomes" id="UP000594638"/>
    </source>
</evidence>
<dbReference type="InterPro" id="IPR038336">
    <property type="entry name" value="NET_sf"/>
</dbReference>
<dbReference type="OrthoDB" id="21449at2759"/>
<dbReference type="Proteomes" id="UP000594638">
    <property type="component" value="Unassembled WGS sequence"/>
</dbReference>
<sequence>MTYNPKEQDVYMMAEQLSKIFDDKWASIEADYMCELKRTVNVEAGFPTPRSRKAPPKSWLLPETRRVLDRSESMTRPIDPQQKFGHLVQSGRIGTAKKLKAKDSNKREMTFEEQQKLSMNLQNLSSEKLENVVQIIKKRNPALSQFDDEIEVDIDIVDTETLWELDRFLANYKKSLGKNKRKAEIAIQLKDGAQQNPQETIPSPVVTETPKEFDENEKNGSSPLAQVEKLGGGGNDTVQIANASGSSPDSGSSSSDSDSESTSDLDLMLDVAQIIELLRSHYFRR</sequence>
<comment type="caution">
    <text evidence="5">The sequence shown here is derived from an EMBL/GenBank/DDBJ whole genome shotgun (WGS) entry which is preliminary data.</text>
</comment>
<keyword evidence="6" id="KW-1185">Reference proteome</keyword>
<evidence type="ECO:0000259" key="4">
    <source>
        <dbReference type="PROSITE" id="PS51525"/>
    </source>
</evidence>
<dbReference type="Pfam" id="PF17035">
    <property type="entry name" value="BET"/>
    <property type="match status" value="1"/>
</dbReference>
<feature type="domain" description="NET" evidence="4">
    <location>
        <begin position="99"/>
        <end position="180"/>
    </location>
</feature>
<reference evidence="5 6" key="1">
    <citation type="submission" date="2019-12" db="EMBL/GenBank/DDBJ databases">
        <authorList>
            <person name="Alioto T."/>
            <person name="Alioto T."/>
            <person name="Gomez Garrido J."/>
        </authorList>
    </citation>
    <scope>NUCLEOTIDE SEQUENCE [LARGE SCALE GENOMIC DNA]</scope>
</reference>
<dbReference type="EMBL" id="CACTIH010005905">
    <property type="protein sequence ID" value="CAA3003004.1"/>
    <property type="molecule type" value="Genomic_DNA"/>
</dbReference>
<protein>
    <submittedName>
        <fullName evidence="5">Transcription factor GTE4</fullName>
    </submittedName>
</protein>
<evidence type="ECO:0000256" key="3">
    <source>
        <dbReference type="SAM" id="MobiDB-lite"/>
    </source>
</evidence>
<dbReference type="Gramene" id="OE9A026767T1">
    <property type="protein sequence ID" value="OE9A026767C1"/>
    <property type="gene ID" value="OE9A026767"/>
</dbReference>
<dbReference type="InterPro" id="IPR027353">
    <property type="entry name" value="NET_dom"/>
</dbReference>